<name>A0ABT6AWW9_9BURK</name>
<protein>
    <submittedName>
        <fullName evidence="1">Uncharacterized protein</fullName>
    </submittedName>
</protein>
<organism evidence="1 2">
    <name type="scientific">Cupriavidus basilensis</name>
    <dbReference type="NCBI Taxonomy" id="68895"/>
    <lineage>
        <taxon>Bacteria</taxon>
        <taxon>Pseudomonadati</taxon>
        <taxon>Pseudomonadota</taxon>
        <taxon>Betaproteobacteria</taxon>
        <taxon>Burkholderiales</taxon>
        <taxon>Burkholderiaceae</taxon>
        <taxon>Cupriavidus</taxon>
    </lineage>
</organism>
<comment type="caution">
    <text evidence="1">The sequence shown here is derived from an EMBL/GenBank/DDBJ whole genome shotgun (WGS) entry which is preliminary data.</text>
</comment>
<evidence type="ECO:0000313" key="1">
    <source>
        <dbReference type="EMBL" id="MDF3837126.1"/>
    </source>
</evidence>
<dbReference type="Proteomes" id="UP001216674">
    <property type="component" value="Unassembled WGS sequence"/>
</dbReference>
<dbReference type="RefSeq" id="WP_276267416.1">
    <property type="nucleotide sequence ID" value="NZ_JARJLM010000484.1"/>
</dbReference>
<evidence type="ECO:0000313" key="2">
    <source>
        <dbReference type="Proteomes" id="UP001216674"/>
    </source>
</evidence>
<sequence>MIHELMPRADIRLEGANAARAGKTVDACRHPDTPDYVNEWKHGYYSALAGTFEWPKTERA</sequence>
<proteinExistence type="predicted"/>
<dbReference type="EMBL" id="JARJLM010000484">
    <property type="protein sequence ID" value="MDF3837126.1"/>
    <property type="molecule type" value="Genomic_DNA"/>
</dbReference>
<gene>
    <name evidence="1" type="ORF">P3W85_29845</name>
</gene>
<accession>A0ABT6AWW9</accession>
<reference evidence="1 2" key="1">
    <citation type="submission" date="2023-03" db="EMBL/GenBank/DDBJ databases">
        <title>Draft assemblies of triclosan tolerant bacteria isolated from returned activated sludge.</title>
        <authorList>
            <person name="Van Hamelsveld S."/>
        </authorList>
    </citation>
    <scope>NUCLEOTIDE SEQUENCE [LARGE SCALE GENOMIC DNA]</scope>
    <source>
        <strain evidence="1 2">GW210010_S58</strain>
    </source>
</reference>
<keyword evidence="2" id="KW-1185">Reference proteome</keyword>